<evidence type="ECO:0000313" key="9">
    <source>
        <dbReference type="EMBL" id="CAE7315941.1"/>
    </source>
</evidence>
<accession>A0A812NUY7</accession>
<evidence type="ECO:0000256" key="6">
    <source>
        <dbReference type="RuleBase" id="RU361264"/>
    </source>
</evidence>
<evidence type="ECO:0000259" key="8">
    <source>
        <dbReference type="PROSITE" id="PS50020"/>
    </source>
</evidence>
<dbReference type="PROSITE" id="PS01159">
    <property type="entry name" value="WW_DOMAIN_1"/>
    <property type="match status" value="1"/>
</dbReference>
<evidence type="ECO:0000256" key="4">
    <source>
        <dbReference type="ARBA" id="ARBA00022989"/>
    </source>
</evidence>
<dbReference type="Pfam" id="PF04893">
    <property type="entry name" value="Yip1"/>
    <property type="match status" value="1"/>
</dbReference>
<feature type="region of interest" description="Disordered" evidence="7">
    <location>
        <begin position="108"/>
        <end position="132"/>
    </location>
</feature>
<name>A0A812NUY7_9DINO</name>
<feature type="transmembrane region" description="Helical" evidence="6">
    <location>
        <begin position="342"/>
        <end position="365"/>
    </location>
</feature>
<protein>
    <recommendedName>
        <fullName evidence="6">Protein YIPF</fullName>
    </recommendedName>
</protein>
<comment type="caution">
    <text evidence="9">The sequence shown here is derived from an EMBL/GenBank/DDBJ whole genome shotgun (WGS) entry which is preliminary data.</text>
</comment>
<dbReference type="PANTHER" id="PTHR12822">
    <property type="entry name" value="PROTEIN YIPF"/>
    <property type="match status" value="1"/>
</dbReference>
<dbReference type="GO" id="GO:0000139">
    <property type="term" value="C:Golgi membrane"/>
    <property type="evidence" value="ECO:0007669"/>
    <property type="project" value="UniProtKB-SubCell"/>
</dbReference>
<dbReference type="CDD" id="cd00201">
    <property type="entry name" value="WW"/>
    <property type="match status" value="1"/>
</dbReference>
<proteinExistence type="inferred from homology"/>
<dbReference type="SUPFAM" id="SSF51045">
    <property type="entry name" value="WW domain"/>
    <property type="match status" value="1"/>
</dbReference>
<comment type="similarity">
    <text evidence="2 6">Belongs to the YIP1 family.</text>
</comment>
<dbReference type="PROSITE" id="PS50020">
    <property type="entry name" value="WW_DOMAIN_2"/>
    <property type="match status" value="1"/>
</dbReference>
<dbReference type="InterPro" id="IPR001202">
    <property type="entry name" value="WW_dom"/>
</dbReference>
<dbReference type="AlphaFoldDB" id="A0A812NUY7"/>
<keyword evidence="10" id="KW-1185">Reference proteome</keyword>
<feature type="transmembrane region" description="Helical" evidence="6">
    <location>
        <begin position="274"/>
        <end position="294"/>
    </location>
</feature>
<keyword evidence="5 6" id="KW-0472">Membrane</keyword>
<dbReference type="Gene3D" id="2.20.70.10">
    <property type="match status" value="1"/>
</dbReference>
<organism evidence="9 10">
    <name type="scientific">Symbiodinium natans</name>
    <dbReference type="NCBI Taxonomy" id="878477"/>
    <lineage>
        <taxon>Eukaryota</taxon>
        <taxon>Sar</taxon>
        <taxon>Alveolata</taxon>
        <taxon>Dinophyceae</taxon>
        <taxon>Suessiales</taxon>
        <taxon>Symbiodiniaceae</taxon>
        <taxon>Symbiodinium</taxon>
    </lineage>
</organism>
<feature type="domain" description="WW" evidence="8">
    <location>
        <begin position="52"/>
        <end position="79"/>
    </location>
</feature>
<keyword evidence="4 6" id="KW-1133">Transmembrane helix</keyword>
<dbReference type="GO" id="GO:0031267">
    <property type="term" value="F:small GTPase binding"/>
    <property type="evidence" value="ECO:0007669"/>
    <property type="project" value="InterPro"/>
</dbReference>
<dbReference type="InterPro" id="IPR039765">
    <property type="entry name" value="Yip5/YIPF1/YIPF2"/>
</dbReference>
<dbReference type="GO" id="GO:0016192">
    <property type="term" value="P:vesicle-mediated transport"/>
    <property type="evidence" value="ECO:0007669"/>
    <property type="project" value="InterPro"/>
</dbReference>
<dbReference type="OrthoDB" id="10256463at2759"/>
<sequence length="398" mass="42177">MPPASPESFINHGTAVPAACCSMKEGKCVGDGNNSSFMFSGYMQNVVHDRRWKGVLQGEDAQYFHNSATNQTQWEKPEWSTGAPESLSFHSQSSEVYRPTVSDLDLQDRAGGGGGHLVPLSSGHEARGGKLATTEADTVSLRQAPGGVMDSAGPAAGAGGPASSSFSGFGSMLASAAAGSEEGAAGVQGWAGSMLSYAQQMFDISSEDVIKRLKLSLVPFQGLDAASSDLRSRPDFYGPFWVATTAVLFLAATGNFARLLETEEYPAVEFKSDYSLVSVAASMVYGLLVGVPLVTRLGLYCSGQSVDSINFKQVICVYGYSLTPMIPMSVICLVPNSFFRWIAVLAGLGISLAFLWGTLSADLAVEAPSLKWKVLGLFGAAQATIFLVYRVYFFNSMS</sequence>
<dbReference type="Proteomes" id="UP000604046">
    <property type="component" value="Unassembled WGS sequence"/>
</dbReference>
<feature type="transmembrane region" description="Helical" evidence="6">
    <location>
        <begin position="315"/>
        <end position="336"/>
    </location>
</feature>
<dbReference type="InterPro" id="IPR036020">
    <property type="entry name" value="WW_dom_sf"/>
</dbReference>
<evidence type="ECO:0000256" key="5">
    <source>
        <dbReference type="ARBA" id="ARBA00023136"/>
    </source>
</evidence>
<evidence type="ECO:0000256" key="7">
    <source>
        <dbReference type="SAM" id="MobiDB-lite"/>
    </source>
</evidence>
<dbReference type="EMBL" id="CAJNDS010002084">
    <property type="protein sequence ID" value="CAE7315941.1"/>
    <property type="molecule type" value="Genomic_DNA"/>
</dbReference>
<evidence type="ECO:0000313" key="10">
    <source>
        <dbReference type="Proteomes" id="UP000604046"/>
    </source>
</evidence>
<dbReference type="PANTHER" id="PTHR12822:SF2">
    <property type="entry name" value="PROTEIN YIPF"/>
    <property type="match status" value="1"/>
</dbReference>
<feature type="transmembrane region" description="Helical" evidence="6">
    <location>
        <begin position="236"/>
        <end position="254"/>
    </location>
</feature>
<evidence type="ECO:0000256" key="1">
    <source>
        <dbReference type="ARBA" id="ARBA00004141"/>
    </source>
</evidence>
<feature type="transmembrane region" description="Helical" evidence="6">
    <location>
        <begin position="372"/>
        <end position="392"/>
    </location>
</feature>
<reference evidence="9" key="1">
    <citation type="submission" date="2021-02" db="EMBL/GenBank/DDBJ databases">
        <authorList>
            <person name="Dougan E. K."/>
            <person name="Rhodes N."/>
            <person name="Thang M."/>
            <person name="Chan C."/>
        </authorList>
    </citation>
    <scope>NUCLEOTIDE SEQUENCE</scope>
</reference>
<gene>
    <name evidence="9" type="primary">YIPF1</name>
    <name evidence="9" type="ORF">SNAT2548_LOCUS16575</name>
</gene>
<keyword evidence="3 6" id="KW-0812">Transmembrane</keyword>
<evidence type="ECO:0000256" key="3">
    <source>
        <dbReference type="ARBA" id="ARBA00022692"/>
    </source>
</evidence>
<comment type="subcellular location">
    <subcellularLocation>
        <location evidence="6">Golgi apparatus membrane</location>
        <topology evidence="6">Multi-pass membrane protein</topology>
    </subcellularLocation>
    <subcellularLocation>
        <location evidence="1">Membrane</location>
        <topology evidence="1">Multi-pass membrane protein</topology>
    </subcellularLocation>
</comment>
<evidence type="ECO:0000256" key="2">
    <source>
        <dbReference type="ARBA" id="ARBA00010596"/>
    </source>
</evidence>
<dbReference type="InterPro" id="IPR006977">
    <property type="entry name" value="Yip1_dom"/>
</dbReference>